<accession>A0AAU8AT56</accession>
<reference evidence="1" key="1">
    <citation type="submission" date="2024-03" db="EMBL/GenBank/DDBJ databases">
        <title>Diverse circular DNA viruses in blood, oral, and fecal samples of captive lemurs.</title>
        <authorList>
            <person name="Paietta E.N."/>
            <person name="Kraberger S."/>
            <person name="Lund M.C."/>
            <person name="Custer J.M."/>
            <person name="Vargas K.M."/>
            <person name="Ehmke E.E."/>
            <person name="Yoder A.D."/>
            <person name="Varsani A."/>
        </authorList>
    </citation>
    <scope>NUCLEOTIDE SEQUENCE</scope>
    <source>
        <strain evidence="1">Duke_17_45</strain>
    </source>
</reference>
<protein>
    <submittedName>
        <fullName evidence="1">Uncharacterized protein</fullName>
    </submittedName>
</protein>
<dbReference type="EMBL" id="PP511318">
    <property type="protein sequence ID" value="XCD03074.1"/>
    <property type="molecule type" value="Genomic_DNA"/>
</dbReference>
<name>A0AAU8AT56_9VIRU</name>
<evidence type="ECO:0000313" key="1">
    <source>
        <dbReference type="EMBL" id="XCD03074.1"/>
    </source>
</evidence>
<sequence length="40" mass="4892">MFTKKRVPRVESKKIFLTKKGMCKILHNGQPLHYQWRICF</sequence>
<organism evidence="1">
    <name type="scientific">Dulem virus 31</name>
    <dbReference type="NCBI Taxonomy" id="3145749"/>
    <lineage>
        <taxon>Viruses</taxon>
        <taxon>Monodnaviria</taxon>
        <taxon>Sangervirae</taxon>
        <taxon>Phixviricota</taxon>
        <taxon>Malgrandaviricetes</taxon>
        <taxon>Petitvirales</taxon>
        <taxon>Microviridae</taxon>
        <taxon>Microvirus</taxon>
    </lineage>
</organism>
<proteinExistence type="predicted"/>